<accession>A0ABT1WA66</accession>
<dbReference type="Proteomes" id="UP001524587">
    <property type="component" value="Unassembled WGS sequence"/>
</dbReference>
<feature type="chain" id="PRO_5045170179" evidence="1">
    <location>
        <begin position="21"/>
        <end position="146"/>
    </location>
</feature>
<keyword evidence="3" id="KW-1185">Reference proteome</keyword>
<name>A0ABT1WA66_9PROT</name>
<evidence type="ECO:0000313" key="3">
    <source>
        <dbReference type="Proteomes" id="UP001524587"/>
    </source>
</evidence>
<evidence type="ECO:0000313" key="2">
    <source>
        <dbReference type="EMBL" id="MCQ8279772.1"/>
    </source>
</evidence>
<feature type="signal peptide" evidence="1">
    <location>
        <begin position="1"/>
        <end position="20"/>
    </location>
</feature>
<dbReference type="RefSeq" id="WP_422865262.1">
    <property type="nucleotide sequence ID" value="NZ_JAMSKV010000016.1"/>
</dbReference>
<dbReference type="EMBL" id="JAMSKV010000016">
    <property type="protein sequence ID" value="MCQ8279772.1"/>
    <property type="molecule type" value="Genomic_DNA"/>
</dbReference>
<reference evidence="2 3" key="1">
    <citation type="submission" date="2022-06" db="EMBL/GenBank/DDBJ databases">
        <title>Endosaccharibacter gen. nov., sp. nov., endophytic bacteria isolated from sugarcane.</title>
        <authorList>
            <person name="Pitiwittayakul N."/>
            <person name="Yukphan P."/>
            <person name="Charoenyingcharoen P."/>
            <person name="Tanasupawat S."/>
        </authorList>
    </citation>
    <scope>NUCLEOTIDE SEQUENCE [LARGE SCALE GENOMIC DNA]</scope>
    <source>
        <strain evidence="2 3">KSS8</strain>
    </source>
</reference>
<gene>
    <name evidence="2" type="ORF">NFI95_15105</name>
</gene>
<protein>
    <submittedName>
        <fullName evidence="2">Uncharacterized protein</fullName>
    </submittedName>
</protein>
<comment type="caution">
    <text evidence="2">The sequence shown here is derived from an EMBL/GenBank/DDBJ whole genome shotgun (WGS) entry which is preliminary data.</text>
</comment>
<evidence type="ECO:0000256" key="1">
    <source>
        <dbReference type="SAM" id="SignalP"/>
    </source>
</evidence>
<organism evidence="2 3">
    <name type="scientific">Endosaccharibacter trunci</name>
    <dbReference type="NCBI Taxonomy" id="2812733"/>
    <lineage>
        <taxon>Bacteria</taxon>
        <taxon>Pseudomonadati</taxon>
        <taxon>Pseudomonadota</taxon>
        <taxon>Alphaproteobacteria</taxon>
        <taxon>Acetobacterales</taxon>
        <taxon>Acetobacteraceae</taxon>
        <taxon>Endosaccharibacter</taxon>
    </lineage>
</organism>
<sequence>MTRAAFLAALCLFPAARAVASGLVAASPGASPEARALDPLASPGSYSLAPSGPASILDQPLVAGGVASTSFGSNGMRASSIELDSGLIGGHTRAFVAVGAGQGPHWHDMPAIRGQSFAAGITTQLPHNTTITIMGGLERDRFTRPY</sequence>
<keyword evidence="1" id="KW-0732">Signal</keyword>
<proteinExistence type="predicted"/>